<dbReference type="PANTHER" id="PTHR43547">
    <property type="entry name" value="TWO-COMPONENT HISTIDINE KINASE"/>
    <property type="match status" value="1"/>
</dbReference>
<dbReference type="Pfam" id="PF07494">
    <property type="entry name" value="Reg_prop"/>
    <property type="match status" value="4"/>
</dbReference>
<accession>A0A2V3ZZE1</accession>
<keyword evidence="4" id="KW-0804">Transcription</keyword>
<dbReference type="PROSITE" id="PS00041">
    <property type="entry name" value="HTH_ARAC_FAMILY_1"/>
    <property type="match status" value="1"/>
</dbReference>
<evidence type="ECO:0000256" key="3">
    <source>
        <dbReference type="ARBA" id="ARBA00023125"/>
    </source>
</evidence>
<dbReference type="InterPro" id="IPR013658">
    <property type="entry name" value="SGL"/>
</dbReference>
<evidence type="ECO:0000256" key="5">
    <source>
        <dbReference type="SAM" id="Phobius"/>
    </source>
</evidence>
<evidence type="ECO:0000256" key="2">
    <source>
        <dbReference type="ARBA" id="ARBA00023015"/>
    </source>
</evidence>
<keyword evidence="5" id="KW-0472">Membrane</keyword>
<keyword evidence="1" id="KW-0597">Phosphoprotein</keyword>
<dbReference type="Gene3D" id="2.130.10.10">
    <property type="entry name" value="YVTN repeat-like/Quinoprotein amine dehydrogenase"/>
    <property type="match status" value="2"/>
</dbReference>
<dbReference type="SUPFAM" id="SSF46689">
    <property type="entry name" value="Homeodomain-like"/>
    <property type="match status" value="1"/>
</dbReference>
<dbReference type="Pfam" id="PF12833">
    <property type="entry name" value="HTH_18"/>
    <property type="match status" value="1"/>
</dbReference>
<dbReference type="GO" id="GO:0000155">
    <property type="term" value="F:phosphorelay sensor kinase activity"/>
    <property type="evidence" value="ECO:0007669"/>
    <property type="project" value="TreeGrafter"/>
</dbReference>
<dbReference type="InterPro" id="IPR018060">
    <property type="entry name" value="HTH_AraC"/>
</dbReference>
<dbReference type="PROSITE" id="PS01124">
    <property type="entry name" value="HTH_ARAC_FAMILY_2"/>
    <property type="match status" value="1"/>
</dbReference>
<evidence type="ECO:0000259" key="6">
    <source>
        <dbReference type="PROSITE" id="PS01124"/>
    </source>
</evidence>
<protein>
    <recommendedName>
        <fullName evidence="6">HTH araC/xylS-type domain-containing protein</fullName>
    </recommendedName>
</protein>
<dbReference type="SUPFAM" id="SSF63829">
    <property type="entry name" value="Calcium-dependent phosphotriesterase"/>
    <property type="match status" value="3"/>
</dbReference>
<keyword evidence="2" id="KW-0805">Transcription regulation</keyword>
<dbReference type="Gene3D" id="2.60.40.10">
    <property type="entry name" value="Immunoglobulins"/>
    <property type="match status" value="1"/>
</dbReference>
<dbReference type="GO" id="GO:0003700">
    <property type="term" value="F:DNA-binding transcription factor activity"/>
    <property type="evidence" value="ECO:0007669"/>
    <property type="project" value="InterPro"/>
</dbReference>
<name>A0A2V3ZZE1_9BACT</name>
<keyword evidence="3" id="KW-0238">DNA-binding</keyword>
<sequence length="950" mass="109143">MRGIKLIVTICFQLIVVLEGFAAEKEFRFKKLNSSNGLNSNVVYSIFQDTNGFLWFGTKEGLNRYDGLNITPYLLPDVPFSESVDKRINGITQDKDGMLWIATQLGVVSINIDSAKAKYYALPYETKKSQSRYANDIVVSEDNLVWVGTRNGLYHLNRTKDEFEIYKHFPFNSKIVSYSKGERIINNLCFDKDGRLWIGTAGNGVTILDISKNKKQIFKRSSKRKSGELSSNFIEDIYKDRENRMWIASASGLNLFDESKEEFQVFRHKKDNKNSLSDNYVTGIAEDKSGNIWLGTKTGLNLYDTEQNRFYHYLHHPMVDESISSNNVLSVLAEKSGSVWIGSMQGLNHFVPDNLIFQLYQNTPGDENSLVDNTLRAAIADKEGNVWLGTMRHGISLFNSKNKIFKQVEIGKQIKGWKKHKNVRTAYYDVKGNILFGTDKGVLKYNTSKREFEAYPSPKKLNFRKGVFEILQDDEGNYWFAELDKGIWKWNPNKKASDLYNRENNGLTNLNVKVMTQMKNGDIWAACHMKGLCVLKKGEKNFKAYRSGKTSGTLSSDKVYAIFQDSKNRIWIATGMGLNLYNDTTDSFQVFDEKNGLAGNVVLSIQEDEKGRLWLGTNRGMSCFNVEERQFANFYQEDGLQGNIFEYKVACKAPDGLMYFGGNNGLNSFDPLKFEMNDLQPELKLISVKAEESEAKIKGNELQVYHTYTGLNLQLASMSFCEPEKNRIQYKLESDSIWKMMPMGSQKISLPVLPVGTYKLDVMASNNHMRWSEPVSMLIQVKRDWLEYIWIIYLLVIFVLIFVFAKLYLKKSTHKGRKKTKEKADSKLPVKNGNTKIWNEEIDSLENFMKDNTPYRDKRLTKAQLAGMMDWSEVQLSNVLRDGLQVSFNDFVNAYRVDEVKQKLKDPQNKDFTLLAIAEDCGFNSKTSFYRIFKKFTDLTPSEYLEQFNS</sequence>
<dbReference type="OrthoDB" id="9779074at2"/>
<dbReference type="Proteomes" id="UP000248079">
    <property type="component" value="Unassembled WGS sequence"/>
</dbReference>
<dbReference type="GO" id="GO:0043565">
    <property type="term" value="F:sequence-specific DNA binding"/>
    <property type="evidence" value="ECO:0007669"/>
    <property type="project" value="InterPro"/>
</dbReference>
<dbReference type="InterPro" id="IPR009057">
    <property type="entry name" value="Homeodomain-like_sf"/>
</dbReference>
<evidence type="ECO:0000313" key="7">
    <source>
        <dbReference type="EMBL" id="PXY01696.1"/>
    </source>
</evidence>
<evidence type="ECO:0000256" key="4">
    <source>
        <dbReference type="ARBA" id="ARBA00023163"/>
    </source>
</evidence>
<gene>
    <name evidence="7" type="ORF">DF185_09515</name>
</gene>
<dbReference type="InterPro" id="IPR011110">
    <property type="entry name" value="Reg_prop"/>
</dbReference>
<evidence type="ECO:0000313" key="8">
    <source>
        <dbReference type="Proteomes" id="UP000248079"/>
    </source>
</evidence>
<feature type="domain" description="HTH araC/xylS-type" evidence="6">
    <location>
        <begin position="843"/>
        <end position="947"/>
    </location>
</feature>
<dbReference type="PANTHER" id="PTHR43547:SF2">
    <property type="entry name" value="HYBRID SIGNAL TRANSDUCTION HISTIDINE KINASE C"/>
    <property type="match status" value="1"/>
</dbReference>
<dbReference type="Gene3D" id="1.10.10.60">
    <property type="entry name" value="Homeodomain-like"/>
    <property type="match status" value="1"/>
</dbReference>
<organism evidence="7 8">
    <name type="scientific">Marinifilum breve</name>
    <dbReference type="NCBI Taxonomy" id="2184082"/>
    <lineage>
        <taxon>Bacteria</taxon>
        <taxon>Pseudomonadati</taxon>
        <taxon>Bacteroidota</taxon>
        <taxon>Bacteroidia</taxon>
        <taxon>Marinilabiliales</taxon>
        <taxon>Marinifilaceae</taxon>
    </lineage>
</organism>
<proteinExistence type="predicted"/>
<reference evidence="7 8" key="1">
    <citation type="submission" date="2018-05" db="EMBL/GenBank/DDBJ databases">
        <title>Marinifilum breve JC075T sp. nov., a marine bacterium isolated from Yongle Blue Hole in the South China Sea.</title>
        <authorList>
            <person name="Fu T."/>
        </authorList>
    </citation>
    <scope>NUCLEOTIDE SEQUENCE [LARGE SCALE GENOMIC DNA]</scope>
    <source>
        <strain evidence="7 8">JC075</strain>
    </source>
</reference>
<keyword evidence="5" id="KW-0812">Transmembrane</keyword>
<dbReference type="InterPro" id="IPR013783">
    <property type="entry name" value="Ig-like_fold"/>
</dbReference>
<keyword evidence="8" id="KW-1185">Reference proteome</keyword>
<dbReference type="EMBL" id="QFLI01000003">
    <property type="protein sequence ID" value="PXY01696.1"/>
    <property type="molecule type" value="Genomic_DNA"/>
</dbReference>
<dbReference type="InterPro" id="IPR015943">
    <property type="entry name" value="WD40/YVTN_repeat-like_dom_sf"/>
</dbReference>
<dbReference type="SMART" id="SM00342">
    <property type="entry name" value="HTH_ARAC"/>
    <property type="match status" value="1"/>
</dbReference>
<keyword evidence="5" id="KW-1133">Transmembrane helix</keyword>
<feature type="transmembrane region" description="Helical" evidence="5">
    <location>
        <begin position="788"/>
        <end position="809"/>
    </location>
</feature>
<dbReference type="InterPro" id="IPR018062">
    <property type="entry name" value="HTH_AraC-typ_CS"/>
</dbReference>
<dbReference type="RefSeq" id="WP_110360505.1">
    <property type="nucleotide sequence ID" value="NZ_QFLI01000003.1"/>
</dbReference>
<dbReference type="AlphaFoldDB" id="A0A2V3ZZE1"/>
<comment type="caution">
    <text evidence="7">The sequence shown here is derived from an EMBL/GenBank/DDBJ whole genome shotgun (WGS) entry which is preliminary data.</text>
</comment>
<dbReference type="Pfam" id="PF08450">
    <property type="entry name" value="SGL"/>
    <property type="match status" value="1"/>
</dbReference>
<evidence type="ECO:0000256" key="1">
    <source>
        <dbReference type="ARBA" id="ARBA00022553"/>
    </source>
</evidence>